<name>A0ABX8U668_9ACTN</name>
<feature type="region of interest" description="Disordered" evidence="2">
    <location>
        <begin position="1"/>
        <end position="42"/>
    </location>
</feature>
<dbReference type="InterPro" id="IPR029051">
    <property type="entry name" value="DUF4352"/>
</dbReference>
<evidence type="ECO:0000259" key="4">
    <source>
        <dbReference type="Pfam" id="PF11611"/>
    </source>
</evidence>
<dbReference type="Pfam" id="PF11611">
    <property type="entry name" value="DUF4352"/>
    <property type="match status" value="1"/>
</dbReference>
<feature type="compositionally biased region" description="Low complexity" evidence="2">
    <location>
        <begin position="23"/>
        <end position="32"/>
    </location>
</feature>
<feature type="domain" description="DUF4352" evidence="4">
    <location>
        <begin position="124"/>
        <end position="233"/>
    </location>
</feature>
<dbReference type="InterPro" id="IPR029050">
    <property type="entry name" value="Immunoprotect_excell_Ig-like"/>
</dbReference>
<accession>A0ABX8U668</accession>
<protein>
    <submittedName>
        <fullName evidence="5">Telomeric repeat-binding factor 2</fullName>
    </submittedName>
</protein>
<keyword evidence="3" id="KW-0812">Transmembrane</keyword>
<sequence length="242" mass="25474">MGHPPHQGPYDQQPHQPYGYASGPQPQYGHQPPTGPPPPRRGNTGLILVLAIGLPLLLLGGCAAFVMTLAGANDRVVTEPDRSEPVSPQESRPSASRSQEARDPATAAAVGGSITLDGFEGLKMSVTLTKLVDPATAGQFSTARAGHRLVAVQLTLRNVGPTVYSDSPTNGAFLIDADDQQYQSSYHEVREGQGFGGQATINAGDSRKGVIVFELPKSAKAVKFQYGLNSGFADQKGEWSLG</sequence>
<keyword evidence="3" id="KW-0472">Membrane</keyword>
<reference evidence="5 6" key="1">
    <citation type="journal article" date="2021" name="ACS Chem. Biol.">
        <title>Genomic-Led Discovery of a Novel Glycopeptide Antibiotic by Nonomuraea coxensis DSM 45129.</title>
        <authorList>
            <person name="Yushchuk O."/>
            <person name="Vior N.M."/>
            <person name="Andreo-Vidal A."/>
            <person name="Berini F."/>
            <person name="Ruckert C."/>
            <person name="Busche T."/>
            <person name="Binda E."/>
            <person name="Kalinowski J."/>
            <person name="Truman A.W."/>
            <person name="Marinelli F."/>
        </authorList>
    </citation>
    <scope>NUCLEOTIDE SEQUENCE [LARGE SCALE GENOMIC DNA]</scope>
    <source>
        <strain evidence="5 6">DSM 45129</strain>
    </source>
</reference>
<dbReference type="EMBL" id="CP068985">
    <property type="protein sequence ID" value="QYC43143.1"/>
    <property type="molecule type" value="Genomic_DNA"/>
</dbReference>
<keyword evidence="6" id="KW-1185">Reference proteome</keyword>
<evidence type="ECO:0000256" key="3">
    <source>
        <dbReference type="SAM" id="Phobius"/>
    </source>
</evidence>
<feature type="region of interest" description="Disordered" evidence="2">
    <location>
        <begin position="78"/>
        <end position="108"/>
    </location>
</feature>
<evidence type="ECO:0000313" key="6">
    <source>
        <dbReference type="Proteomes" id="UP000824681"/>
    </source>
</evidence>
<evidence type="ECO:0000256" key="1">
    <source>
        <dbReference type="ARBA" id="ARBA00022729"/>
    </source>
</evidence>
<dbReference type="RefSeq" id="WP_020547188.1">
    <property type="nucleotide sequence ID" value="NZ_CP068985.1"/>
</dbReference>
<keyword evidence="1" id="KW-0732">Signal</keyword>
<gene>
    <name evidence="5" type="ORF">Nocox_27735</name>
</gene>
<dbReference type="Gene3D" id="2.60.40.1240">
    <property type="match status" value="1"/>
</dbReference>
<organism evidence="5 6">
    <name type="scientific">Nonomuraea coxensis DSM 45129</name>
    <dbReference type="NCBI Taxonomy" id="1122611"/>
    <lineage>
        <taxon>Bacteria</taxon>
        <taxon>Bacillati</taxon>
        <taxon>Actinomycetota</taxon>
        <taxon>Actinomycetes</taxon>
        <taxon>Streptosporangiales</taxon>
        <taxon>Streptosporangiaceae</taxon>
        <taxon>Nonomuraea</taxon>
    </lineage>
</organism>
<feature type="compositionally biased region" description="Polar residues" evidence="2">
    <location>
        <begin position="86"/>
        <end position="98"/>
    </location>
</feature>
<dbReference type="Proteomes" id="UP000824681">
    <property type="component" value="Chromosome"/>
</dbReference>
<proteinExistence type="predicted"/>
<feature type="transmembrane region" description="Helical" evidence="3">
    <location>
        <begin position="46"/>
        <end position="72"/>
    </location>
</feature>
<evidence type="ECO:0000256" key="2">
    <source>
        <dbReference type="SAM" id="MobiDB-lite"/>
    </source>
</evidence>
<keyword evidence="3" id="KW-1133">Transmembrane helix</keyword>
<evidence type="ECO:0000313" key="5">
    <source>
        <dbReference type="EMBL" id="QYC43143.1"/>
    </source>
</evidence>